<dbReference type="Proteomes" id="UP000199026">
    <property type="component" value="Unassembled WGS sequence"/>
</dbReference>
<dbReference type="OrthoDB" id="311718at2"/>
<proteinExistence type="predicted"/>
<evidence type="ECO:0000259" key="2">
    <source>
        <dbReference type="Pfam" id="PF01266"/>
    </source>
</evidence>
<dbReference type="InterPro" id="IPR006076">
    <property type="entry name" value="FAD-dep_OxRdtase"/>
</dbReference>
<dbReference type="GO" id="GO:0005737">
    <property type="term" value="C:cytoplasm"/>
    <property type="evidence" value="ECO:0007669"/>
    <property type="project" value="TreeGrafter"/>
</dbReference>
<dbReference type="InterPro" id="IPR036188">
    <property type="entry name" value="FAD/NAD-bd_sf"/>
</dbReference>
<gene>
    <name evidence="3" type="ORF">SAMN05444486_1143</name>
</gene>
<dbReference type="Pfam" id="PF01266">
    <property type="entry name" value="DAO"/>
    <property type="match status" value="1"/>
</dbReference>
<dbReference type="AlphaFoldDB" id="A0A1H3NMH2"/>
<keyword evidence="4" id="KW-1185">Reference proteome</keyword>
<dbReference type="PANTHER" id="PTHR13847">
    <property type="entry name" value="SARCOSINE DEHYDROGENASE-RELATED"/>
    <property type="match status" value="1"/>
</dbReference>
<dbReference type="PANTHER" id="PTHR13847:SF281">
    <property type="entry name" value="FAD DEPENDENT OXIDOREDUCTASE DOMAIN-CONTAINING PROTEIN"/>
    <property type="match status" value="1"/>
</dbReference>
<dbReference type="GO" id="GO:0016491">
    <property type="term" value="F:oxidoreductase activity"/>
    <property type="evidence" value="ECO:0007669"/>
    <property type="project" value="UniProtKB-KW"/>
</dbReference>
<organism evidence="3 4">
    <name type="scientific">Lentibacter algarum</name>
    <dbReference type="NCBI Taxonomy" id="576131"/>
    <lineage>
        <taxon>Bacteria</taxon>
        <taxon>Pseudomonadati</taxon>
        <taxon>Pseudomonadota</taxon>
        <taxon>Alphaproteobacteria</taxon>
        <taxon>Rhodobacterales</taxon>
        <taxon>Roseobacteraceae</taxon>
        <taxon>Lentibacter</taxon>
    </lineage>
</organism>
<evidence type="ECO:0000313" key="3">
    <source>
        <dbReference type="EMBL" id="SDY90102.1"/>
    </source>
</evidence>
<dbReference type="GeneID" id="78125993"/>
<dbReference type="Gene3D" id="3.30.9.10">
    <property type="entry name" value="D-Amino Acid Oxidase, subunit A, domain 2"/>
    <property type="match status" value="1"/>
</dbReference>
<dbReference type="Gene3D" id="3.50.50.60">
    <property type="entry name" value="FAD/NAD(P)-binding domain"/>
    <property type="match status" value="1"/>
</dbReference>
<keyword evidence="1" id="KW-0560">Oxidoreductase</keyword>
<dbReference type="RefSeq" id="WP_089894718.1">
    <property type="nucleotide sequence ID" value="NZ_FNPR01000014.1"/>
</dbReference>
<accession>A0A1H3NMH2</accession>
<dbReference type="SUPFAM" id="SSF51905">
    <property type="entry name" value="FAD/NAD(P)-binding domain"/>
    <property type="match status" value="1"/>
</dbReference>
<evidence type="ECO:0000256" key="1">
    <source>
        <dbReference type="ARBA" id="ARBA00023002"/>
    </source>
</evidence>
<feature type="domain" description="FAD dependent oxidoreductase" evidence="2">
    <location>
        <begin position="38"/>
        <end position="400"/>
    </location>
</feature>
<reference evidence="3 4" key="1">
    <citation type="submission" date="2016-10" db="EMBL/GenBank/DDBJ databases">
        <authorList>
            <person name="de Groot N.N."/>
        </authorList>
    </citation>
    <scope>NUCLEOTIDE SEQUENCE [LARGE SCALE GENOMIC DNA]</scope>
    <source>
        <strain evidence="3 4">DSM 24677</strain>
    </source>
</reference>
<dbReference type="EMBL" id="FNPR01000014">
    <property type="protein sequence ID" value="SDY90102.1"/>
    <property type="molecule type" value="Genomic_DNA"/>
</dbReference>
<evidence type="ECO:0000313" key="4">
    <source>
        <dbReference type="Proteomes" id="UP000199026"/>
    </source>
</evidence>
<sequence>MTQTSVPKVAPIPGPAAWNEILGQRPVARPLEGAVCADFVVVGAGFAGLSAARRIRQLQPTASIIVLDATRVAEASAGRNSGFMIDLPHDLASDDYAGAGDDRALIDLNRAAIQFGGDAVDEYGIDPNYFDRAGKVNGAASATAQAHNESYAKHLASLGEYSEALDSQQMQDLTGSSHYVSGLFTPGTVMLQPAGYIRGLADGLKAQGIAIHENSPVTMLTREGSAWRLTTPKGSISTGKVILTVNGHLESFGFERGRLMQIFLYAVMTPELDEATLACLGGQSRWGVTPSDPMGTTVRRIDTKQGGNRIITRTCATLNPNRSVTQSNVARAEKVMQRKFDQRFPQLAGMKMEHAWAGHLCLTLNSVSVMRQLDDGLYSGCVQNGLGTTRGTLTGIGAAELACGQTSAITRHFAAEAQPKKLPPQPFQQIGANAMLRYREWRAKSE</sequence>
<name>A0A1H3NMH2_9RHOB</name>
<dbReference type="STRING" id="576131.SAMN05444486_1143"/>
<protein>
    <submittedName>
        <fullName evidence="3">Glycine/D-amino acid oxidase</fullName>
    </submittedName>
</protein>